<dbReference type="InterPro" id="IPR011004">
    <property type="entry name" value="Trimer_LpxA-like_sf"/>
</dbReference>
<evidence type="ECO:0000313" key="8">
    <source>
        <dbReference type="Proteomes" id="UP000282086"/>
    </source>
</evidence>
<keyword evidence="2" id="KW-0441">Lipid A biosynthesis</keyword>
<evidence type="ECO:0000256" key="2">
    <source>
        <dbReference type="ARBA" id="ARBA00022556"/>
    </source>
</evidence>
<dbReference type="GO" id="GO:0009245">
    <property type="term" value="P:lipid A biosynthetic process"/>
    <property type="evidence" value="ECO:0007669"/>
    <property type="project" value="UniProtKB-KW"/>
</dbReference>
<accession>A0A447MXT1</accession>
<sequence length="93" mass="10262">MVGGCSGVAQDVPPYVIAQGNHATPFGVNIEGLKRRGFSREGLVAIRNAYKLLYRSGKTLDEAKLEIAELAEKHPEVKAFTEFFERSTRGPIR</sequence>
<dbReference type="Proteomes" id="UP000282086">
    <property type="component" value="Chromosome"/>
</dbReference>
<dbReference type="Pfam" id="PF13720">
    <property type="entry name" value="Acetyltransf_11"/>
    <property type="match status" value="1"/>
</dbReference>
<name>A0A447MXT1_SALET</name>
<dbReference type="SUPFAM" id="SSF51161">
    <property type="entry name" value="Trimeric LpxA-like enzymes"/>
    <property type="match status" value="1"/>
</dbReference>
<reference evidence="7 8" key="1">
    <citation type="submission" date="2018-12" db="EMBL/GenBank/DDBJ databases">
        <authorList>
            <consortium name="Pathogen Informatics"/>
        </authorList>
    </citation>
    <scope>NUCLEOTIDE SEQUENCE [LARGE SCALE GENOMIC DNA]</scope>
    <source>
        <strain evidence="7 8">NCTC129</strain>
    </source>
</reference>
<dbReference type="EC" id="2.3.1.129" evidence="7"/>
<dbReference type="InterPro" id="IPR010137">
    <property type="entry name" value="Lipid_A_LpxA"/>
</dbReference>
<dbReference type="InterPro" id="IPR037157">
    <property type="entry name" value="Acetyltransf_C_sf"/>
</dbReference>
<dbReference type="InterPro" id="IPR029098">
    <property type="entry name" value="Acetyltransf_C"/>
</dbReference>
<dbReference type="EMBL" id="LR134140">
    <property type="protein sequence ID" value="VDZ95799.1"/>
    <property type="molecule type" value="Genomic_DNA"/>
</dbReference>
<keyword evidence="4" id="KW-0443">Lipid metabolism</keyword>
<gene>
    <name evidence="7" type="primary">lpxA_1</name>
    <name evidence="7" type="ORF">NCTC129_01935</name>
</gene>
<dbReference type="GO" id="GO:0016020">
    <property type="term" value="C:membrane"/>
    <property type="evidence" value="ECO:0007669"/>
    <property type="project" value="GOC"/>
</dbReference>
<evidence type="ECO:0000256" key="5">
    <source>
        <dbReference type="ARBA" id="ARBA00023315"/>
    </source>
</evidence>
<evidence type="ECO:0000256" key="3">
    <source>
        <dbReference type="ARBA" id="ARBA00022679"/>
    </source>
</evidence>
<dbReference type="PANTHER" id="PTHR43480">
    <property type="entry name" value="ACYL-[ACYL-CARRIER-PROTEIN]--UDP-N-ACETYLGLUCOSAMINE O-ACYLTRANSFERASE"/>
    <property type="match status" value="1"/>
</dbReference>
<proteinExistence type="predicted"/>
<dbReference type="Gene3D" id="1.20.1180.10">
    <property type="entry name" value="Udp N-acetylglucosamine O-acyltransferase, C-terminal domain"/>
    <property type="match status" value="1"/>
</dbReference>
<dbReference type="GO" id="GO:0008780">
    <property type="term" value="F:acyl-[acyl-carrier-protein]-UDP-N-acetylglucosamine O-acyltransferase activity"/>
    <property type="evidence" value="ECO:0007669"/>
    <property type="project" value="UniProtKB-EC"/>
</dbReference>
<evidence type="ECO:0000256" key="4">
    <source>
        <dbReference type="ARBA" id="ARBA00023098"/>
    </source>
</evidence>
<organism evidence="7 8">
    <name type="scientific">Salmonella enterica I</name>
    <dbReference type="NCBI Taxonomy" id="59201"/>
    <lineage>
        <taxon>Bacteria</taxon>
        <taxon>Pseudomonadati</taxon>
        <taxon>Pseudomonadota</taxon>
        <taxon>Gammaproteobacteria</taxon>
        <taxon>Enterobacterales</taxon>
        <taxon>Enterobacteriaceae</taxon>
        <taxon>Salmonella</taxon>
    </lineage>
</organism>
<evidence type="ECO:0000256" key="1">
    <source>
        <dbReference type="ARBA" id="ARBA00022516"/>
    </source>
</evidence>
<keyword evidence="3 7" id="KW-0808">Transferase</keyword>
<dbReference type="AlphaFoldDB" id="A0A447MXT1"/>
<feature type="domain" description="UDP N-acetylglucosamine O-acyltransferase C-terminal" evidence="6">
    <location>
        <begin position="11"/>
        <end position="91"/>
    </location>
</feature>
<evidence type="ECO:0000313" key="7">
    <source>
        <dbReference type="EMBL" id="VDZ95799.1"/>
    </source>
</evidence>
<evidence type="ECO:0000259" key="6">
    <source>
        <dbReference type="Pfam" id="PF13720"/>
    </source>
</evidence>
<dbReference type="PANTHER" id="PTHR43480:SF1">
    <property type="entry name" value="ACYL-[ACYL-CARRIER-PROTEIN]--UDP-N-ACETYLGLUCOSAMINE O-ACYLTRANSFERASE, MITOCHONDRIAL-RELATED"/>
    <property type="match status" value="1"/>
</dbReference>
<protein>
    <submittedName>
        <fullName evidence="7">Acyl-ACP:UDP-N-acetylglucosamine O-acyltransferase</fullName>
        <ecNumber evidence="7">2.3.1.129</ecNumber>
    </submittedName>
</protein>
<keyword evidence="5 7" id="KW-0012">Acyltransferase</keyword>
<dbReference type="FunFam" id="1.20.1180.10:FF:000001">
    <property type="entry name" value="Acyl-[acyl-carrier-protein]--UDP-N-acetylglucosamine O-acyltransferase"/>
    <property type="match status" value="1"/>
</dbReference>
<keyword evidence="1" id="KW-0444">Lipid biosynthesis</keyword>